<keyword evidence="3" id="KW-1185">Reference proteome</keyword>
<evidence type="ECO:0000256" key="1">
    <source>
        <dbReference type="SAM" id="Phobius"/>
    </source>
</evidence>
<feature type="transmembrane region" description="Helical" evidence="1">
    <location>
        <begin position="122"/>
        <end position="148"/>
    </location>
</feature>
<feature type="transmembrane region" description="Helical" evidence="1">
    <location>
        <begin position="259"/>
        <end position="276"/>
    </location>
</feature>
<feature type="transmembrane region" description="Helical" evidence="1">
    <location>
        <begin position="204"/>
        <end position="223"/>
    </location>
</feature>
<evidence type="ECO:0008006" key="4">
    <source>
        <dbReference type="Google" id="ProtNLM"/>
    </source>
</evidence>
<feature type="transmembrane region" description="Helical" evidence="1">
    <location>
        <begin position="35"/>
        <end position="58"/>
    </location>
</feature>
<evidence type="ECO:0000313" key="3">
    <source>
        <dbReference type="Proteomes" id="UP000033774"/>
    </source>
</evidence>
<gene>
    <name evidence="2" type="ORF">VZ95_03760</name>
</gene>
<comment type="caution">
    <text evidence="2">The sequence shown here is derived from an EMBL/GenBank/DDBJ whole genome shotgun (WGS) entry which is preliminary data.</text>
</comment>
<sequence length="451" mass="48511">MVAGERLYVDLIDVNPPMIFWLNLPPAMVSAATGLPAAMLLVGWYALLTVAGLTVALPDLSRLLPTGPRLGVIAGAIGGLVILPAHSFTQREHVLFALSLPYLIHALARADGRAGRSSWFTAALFAVSVCLKPHFLIIPAGIEGFLLIRRGIAPSLRDPVVPIMASAGIAYLGAVALFTPAYFSATLPMMAELYTSAGVEWRELLQGNQVLPLLVGCLGLGLLTWRGGAAAQLLLVYTVGAAMIGISQMKGWDYHFIPARGGLFILAGWAFGWGLSARPGRAIIATFALVFGYASILAPPFAAQRNFAQSPAARLRDLMQQTAPGGAALWFTTSLKPQFSILQTTGGRYVGHYMSLWPLPELYPPKGPSGLRPLDRLEGIERDLMTATAADLARKPDLLVVTDGASEPGFGARTWDHLAYFKRDPRIAAALADYVPVDRVDGWTLYRRFKP</sequence>
<keyword evidence="1" id="KW-1133">Transmembrane helix</keyword>
<evidence type="ECO:0000313" key="2">
    <source>
        <dbReference type="EMBL" id="KJV10606.1"/>
    </source>
</evidence>
<proteinExistence type="predicted"/>
<keyword evidence="1" id="KW-0472">Membrane</keyword>
<dbReference type="Proteomes" id="UP000033774">
    <property type="component" value="Unassembled WGS sequence"/>
</dbReference>
<dbReference type="EMBL" id="LAJY01000071">
    <property type="protein sequence ID" value="KJV10606.1"/>
    <property type="molecule type" value="Genomic_DNA"/>
</dbReference>
<feature type="transmembrane region" description="Helical" evidence="1">
    <location>
        <begin position="160"/>
        <end position="183"/>
    </location>
</feature>
<keyword evidence="1" id="KW-0812">Transmembrane</keyword>
<feature type="transmembrane region" description="Helical" evidence="1">
    <location>
        <begin position="282"/>
        <end position="302"/>
    </location>
</feature>
<protein>
    <recommendedName>
        <fullName evidence="4">Glycosyltransferase RgtA/B/C/D-like domain-containing protein</fullName>
    </recommendedName>
</protein>
<organism evidence="2 3">
    <name type="scientific">Elstera litoralis</name>
    <dbReference type="NCBI Taxonomy" id="552518"/>
    <lineage>
        <taxon>Bacteria</taxon>
        <taxon>Pseudomonadati</taxon>
        <taxon>Pseudomonadota</taxon>
        <taxon>Alphaproteobacteria</taxon>
        <taxon>Rhodospirillales</taxon>
        <taxon>Rhodospirillaceae</taxon>
        <taxon>Elstera</taxon>
    </lineage>
</organism>
<name>A0A0F3IV94_9PROT</name>
<accession>A0A0F3IV94</accession>
<dbReference type="AlphaFoldDB" id="A0A0F3IV94"/>
<feature type="transmembrane region" description="Helical" evidence="1">
    <location>
        <begin position="229"/>
        <end position="247"/>
    </location>
</feature>
<feature type="transmembrane region" description="Helical" evidence="1">
    <location>
        <begin position="70"/>
        <end position="88"/>
    </location>
</feature>
<reference evidence="2 3" key="1">
    <citation type="submission" date="2015-03" db="EMBL/GenBank/DDBJ databases">
        <title>Draft genome sequence of Elstera litoralis.</title>
        <authorList>
            <person name="Rahalkar M.C."/>
            <person name="Dhakephalkar P.K."/>
            <person name="Pore S.D."/>
            <person name="Arora P."/>
            <person name="Kapse N.G."/>
            <person name="Pandit P.S."/>
        </authorList>
    </citation>
    <scope>NUCLEOTIDE SEQUENCE [LARGE SCALE GENOMIC DNA]</scope>
    <source>
        <strain evidence="2 3">Dia-1</strain>
    </source>
</reference>